<feature type="compositionally biased region" description="Low complexity" evidence="2">
    <location>
        <begin position="101"/>
        <end position="119"/>
    </location>
</feature>
<dbReference type="AlphaFoldDB" id="A0A7R7DUC0"/>
<gene>
    <name evidence="4" type="ORF">Athai_50950</name>
</gene>
<proteinExistence type="inferred from homology"/>
<dbReference type="InterPro" id="IPR014721">
    <property type="entry name" value="Ribsml_uS5_D2-typ_fold_subgr"/>
</dbReference>
<dbReference type="SUPFAM" id="SSF50156">
    <property type="entry name" value="PDZ domain-like"/>
    <property type="match status" value="1"/>
</dbReference>
<feature type="region of interest" description="Disordered" evidence="2">
    <location>
        <begin position="100"/>
        <end position="119"/>
    </location>
</feature>
<dbReference type="GO" id="GO:0004176">
    <property type="term" value="F:ATP-dependent peptidase activity"/>
    <property type="evidence" value="ECO:0007669"/>
    <property type="project" value="UniProtKB-UniRule"/>
</dbReference>
<feature type="region of interest" description="Disordered" evidence="2">
    <location>
        <begin position="186"/>
        <end position="206"/>
    </location>
</feature>
<dbReference type="GO" id="GO:0005524">
    <property type="term" value="F:ATP binding"/>
    <property type="evidence" value="ECO:0007669"/>
    <property type="project" value="InterPro"/>
</dbReference>
<dbReference type="Pfam" id="PF05362">
    <property type="entry name" value="Lon_C"/>
    <property type="match status" value="1"/>
</dbReference>
<dbReference type="Pfam" id="PF13180">
    <property type="entry name" value="PDZ_2"/>
    <property type="match status" value="1"/>
</dbReference>
<evidence type="ECO:0000259" key="3">
    <source>
        <dbReference type="PROSITE" id="PS51786"/>
    </source>
</evidence>
<dbReference type="GO" id="GO:0006508">
    <property type="term" value="P:proteolysis"/>
    <property type="evidence" value="ECO:0007669"/>
    <property type="project" value="UniProtKB-KW"/>
</dbReference>
<dbReference type="InterPro" id="IPR008269">
    <property type="entry name" value="Lon_proteolytic"/>
</dbReference>
<evidence type="ECO:0000256" key="1">
    <source>
        <dbReference type="PROSITE-ProRule" id="PRU01122"/>
    </source>
</evidence>
<dbReference type="SUPFAM" id="SSF54211">
    <property type="entry name" value="Ribosomal protein S5 domain 2-like"/>
    <property type="match status" value="1"/>
</dbReference>
<keyword evidence="1" id="KW-0378">Hydrolase</keyword>
<dbReference type="InterPro" id="IPR001478">
    <property type="entry name" value="PDZ"/>
</dbReference>
<sequence length="338" mass="34869">MERRGWTVLIGTVLVALLTAASLLVKVPYVALGPGPTVDTLGSVDGTKIITVQRGTASKSTGQLRLVTVSVSDDLTLWSAMYDWWDDRYAVVPRDAVYPPDQTEQQTDKQQQQQFQDSQTAAETAAYRELGCPVVVTVKSVAAGSGAAGKLKAGDVLNSIDGKPVTSTAKLVTLVQSEAAGSKREVGYTRGGKARTTTVTTGKGDSGKAALGVTVTEKQPCRYRVKVSLGDIGGPSAGMMFALGIIDTLTPADLTGGNVIAGTGEIDTDGKVGPIGGIQQKLLGAKQDGATVFLTPADNCAQAKGAVPSGLKLVKVSTLHGALQALSELRAGKPTPSC</sequence>
<protein>
    <recommendedName>
        <fullName evidence="1">endopeptidase La</fullName>
        <ecNumber evidence="1">3.4.21.53</ecNumber>
    </recommendedName>
</protein>
<keyword evidence="5" id="KW-1185">Reference proteome</keyword>
<dbReference type="PROSITE" id="PS51786">
    <property type="entry name" value="LON_PROTEOLYTIC"/>
    <property type="match status" value="1"/>
</dbReference>
<dbReference type="PANTHER" id="PTHR10046">
    <property type="entry name" value="ATP DEPENDENT LON PROTEASE FAMILY MEMBER"/>
    <property type="match status" value="1"/>
</dbReference>
<feature type="active site" evidence="1">
    <location>
        <position position="236"/>
    </location>
</feature>
<accession>A0A7R7DUC0</accession>
<dbReference type="EMBL" id="AP023355">
    <property type="protein sequence ID" value="BCJ37592.1"/>
    <property type="molecule type" value="Genomic_DNA"/>
</dbReference>
<evidence type="ECO:0000256" key="2">
    <source>
        <dbReference type="SAM" id="MobiDB-lite"/>
    </source>
</evidence>
<evidence type="ECO:0000313" key="5">
    <source>
        <dbReference type="Proteomes" id="UP000611640"/>
    </source>
</evidence>
<dbReference type="GO" id="GO:0004252">
    <property type="term" value="F:serine-type endopeptidase activity"/>
    <property type="evidence" value="ECO:0007669"/>
    <property type="project" value="UniProtKB-UniRule"/>
</dbReference>
<dbReference type="InterPro" id="IPR036034">
    <property type="entry name" value="PDZ_sf"/>
</dbReference>
<dbReference type="Gene3D" id="3.30.230.10">
    <property type="match status" value="1"/>
</dbReference>
<organism evidence="4 5">
    <name type="scientific">Actinocatenispora thailandica</name>
    <dbReference type="NCBI Taxonomy" id="227318"/>
    <lineage>
        <taxon>Bacteria</taxon>
        <taxon>Bacillati</taxon>
        <taxon>Actinomycetota</taxon>
        <taxon>Actinomycetes</taxon>
        <taxon>Micromonosporales</taxon>
        <taxon>Micromonosporaceae</taxon>
        <taxon>Actinocatenispora</taxon>
    </lineage>
</organism>
<dbReference type="Proteomes" id="UP000611640">
    <property type="component" value="Chromosome"/>
</dbReference>
<keyword evidence="1" id="KW-0645">Protease</keyword>
<name>A0A7R7DUC0_9ACTN</name>
<dbReference type="RefSeq" id="WP_203963780.1">
    <property type="nucleotide sequence ID" value="NZ_AP023355.1"/>
</dbReference>
<dbReference type="InterPro" id="IPR027065">
    <property type="entry name" value="Lon_Prtase"/>
</dbReference>
<comment type="similarity">
    <text evidence="1">Belongs to the peptidase S16 family.</text>
</comment>
<dbReference type="InterPro" id="IPR020568">
    <property type="entry name" value="Ribosomal_Su5_D2-typ_SF"/>
</dbReference>
<reference evidence="4 5" key="1">
    <citation type="submission" date="2020-08" db="EMBL/GenBank/DDBJ databases">
        <title>Whole genome shotgun sequence of Actinocatenispora thailandica NBRC 105041.</title>
        <authorList>
            <person name="Komaki H."/>
            <person name="Tamura T."/>
        </authorList>
    </citation>
    <scope>NUCLEOTIDE SEQUENCE [LARGE SCALE GENOMIC DNA]</scope>
    <source>
        <strain evidence="4 5">NBRC 105041</strain>
    </source>
</reference>
<keyword evidence="1" id="KW-0720">Serine protease</keyword>
<dbReference type="GO" id="GO:0030163">
    <property type="term" value="P:protein catabolic process"/>
    <property type="evidence" value="ECO:0007669"/>
    <property type="project" value="InterPro"/>
</dbReference>
<comment type="catalytic activity">
    <reaction evidence="1">
        <text>Hydrolysis of proteins in presence of ATP.</text>
        <dbReference type="EC" id="3.4.21.53"/>
    </reaction>
</comment>
<dbReference type="KEGG" id="atl:Athai_50950"/>
<dbReference type="EC" id="3.4.21.53" evidence="1"/>
<feature type="active site" evidence="1">
    <location>
        <position position="281"/>
    </location>
</feature>
<evidence type="ECO:0000313" key="4">
    <source>
        <dbReference type="EMBL" id="BCJ37592.1"/>
    </source>
</evidence>
<feature type="domain" description="Lon proteolytic" evidence="3">
    <location>
        <begin position="231"/>
        <end position="329"/>
    </location>
</feature>